<dbReference type="Pfam" id="PF02811">
    <property type="entry name" value="PHP"/>
    <property type="match status" value="1"/>
</dbReference>
<dbReference type="GO" id="GO:0004534">
    <property type="term" value="F:5'-3' RNA exonuclease activity"/>
    <property type="evidence" value="ECO:0007669"/>
    <property type="project" value="TreeGrafter"/>
</dbReference>
<dbReference type="Gene3D" id="3.20.20.140">
    <property type="entry name" value="Metal-dependent hydrolases"/>
    <property type="match status" value="1"/>
</dbReference>
<dbReference type="SUPFAM" id="SSF89550">
    <property type="entry name" value="PHP domain-like"/>
    <property type="match status" value="1"/>
</dbReference>
<dbReference type="AlphaFoldDB" id="A0A2D2Q2R9"/>
<dbReference type="CDD" id="cd07438">
    <property type="entry name" value="PHP_HisPPase_AMP"/>
    <property type="match status" value="1"/>
</dbReference>
<dbReference type="InterPro" id="IPR003141">
    <property type="entry name" value="Pol/His_phosphatase_N"/>
</dbReference>
<dbReference type="EMBL" id="CP018092">
    <property type="protein sequence ID" value="ATS18719.1"/>
    <property type="molecule type" value="Genomic_DNA"/>
</dbReference>
<gene>
    <name evidence="2" type="ORF">BRW62_08110</name>
</gene>
<dbReference type="SMART" id="SM00481">
    <property type="entry name" value="POLIIIAc"/>
    <property type="match status" value="1"/>
</dbReference>
<proteinExistence type="predicted"/>
<evidence type="ECO:0000313" key="3">
    <source>
        <dbReference type="Proteomes" id="UP000231057"/>
    </source>
</evidence>
<reference evidence="3" key="2">
    <citation type="journal article" date="2022" name="Front. Microbiol.">
        <title>Comparative Genomic Analysis Revealed Distinct Molecular Components and Organization of CO2-Concentrating Mechanism in Thermophilic Cyanobacteria.</title>
        <authorList>
            <person name="Tang J."/>
            <person name="Zhou H."/>
            <person name="Yao D."/>
            <person name="Riaz S."/>
            <person name="You D."/>
            <person name="Klepacz-Smolka A."/>
            <person name="Daroch M."/>
        </authorList>
    </citation>
    <scope>NUCLEOTIDE SEQUENCE [LARGE SCALE GENOMIC DNA]</scope>
    <source>
        <strain evidence="3">PCC 6715</strain>
    </source>
</reference>
<dbReference type="InterPro" id="IPR016195">
    <property type="entry name" value="Pol/histidinol_Pase-like"/>
</dbReference>
<reference evidence="2 3" key="1">
    <citation type="submission" date="2016-11" db="EMBL/GenBank/DDBJ databases">
        <title>Complete genome sequence of thermophilic cyanobacteria strain Synechococcus sp. PCC6715.</title>
        <authorList>
            <person name="Tang J."/>
            <person name="Daroch M."/>
            <person name="Liang Y."/>
            <person name="Jiang D."/>
            <person name="Shah M."/>
        </authorList>
    </citation>
    <scope>NUCLEOTIDE SEQUENCE [LARGE SCALE GENOMIC DNA]</scope>
    <source>
        <strain evidence="2 3">PCC 6715</strain>
    </source>
</reference>
<dbReference type="Proteomes" id="UP000231057">
    <property type="component" value="Chromosome"/>
</dbReference>
<sequence>MTLAALMVTQAEALRGLFQTLTATSCPYHYNFHLHTIYSDGQLTPQQVAQQAMIHGLKGFAITDHHALEGYFQARTYIEAYPGSDRPQVFTGIEITAQLLDTEVHILGYGFDPNAPVLHLYAMGSAPQGELARAERVIAALHEAGGLAILAHPARYRLPAEQLIPAAIARGIDGIETYYCYGNPDPWESTPETTAIFHQIAVEHQLLETCGTDTHGQDILVRR</sequence>
<dbReference type="PANTHER" id="PTHR42924">
    <property type="entry name" value="EXONUCLEASE"/>
    <property type="match status" value="1"/>
</dbReference>
<organism evidence="2 3">
    <name type="scientific">Parathermosynechococcus lividus PCC 6715</name>
    <dbReference type="NCBI Taxonomy" id="1917166"/>
    <lineage>
        <taxon>Bacteria</taxon>
        <taxon>Bacillati</taxon>
        <taxon>Cyanobacteriota</taxon>
        <taxon>Cyanophyceae</taxon>
        <taxon>Acaryochloridales</taxon>
        <taxon>Thermosynechococcaceae</taxon>
        <taxon>Parathermosynechococcus</taxon>
    </lineage>
</organism>
<dbReference type="InterPro" id="IPR052018">
    <property type="entry name" value="PHP_domain"/>
</dbReference>
<name>A0A2D2Q2R9_PARLV</name>
<dbReference type="PANTHER" id="PTHR42924:SF3">
    <property type="entry name" value="POLYMERASE_HISTIDINOL PHOSPHATASE N-TERMINAL DOMAIN-CONTAINING PROTEIN"/>
    <property type="match status" value="1"/>
</dbReference>
<accession>A0A2D2Q2R9</accession>
<evidence type="ECO:0000259" key="1">
    <source>
        <dbReference type="SMART" id="SM00481"/>
    </source>
</evidence>
<evidence type="ECO:0000313" key="2">
    <source>
        <dbReference type="EMBL" id="ATS18719.1"/>
    </source>
</evidence>
<protein>
    <submittedName>
        <fullName evidence="2">Phosphatase</fullName>
    </submittedName>
</protein>
<dbReference type="GO" id="GO:0035312">
    <property type="term" value="F:5'-3' DNA exonuclease activity"/>
    <property type="evidence" value="ECO:0007669"/>
    <property type="project" value="TreeGrafter"/>
</dbReference>
<dbReference type="KEGG" id="slw:BRW62_08110"/>
<dbReference type="RefSeq" id="WP_227517324.1">
    <property type="nucleotide sequence ID" value="NZ_CP018092.1"/>
</dbReference>
<keyword evidence="3" id="KW-1185">Reference proteome</keyword>
<dbReference type="InterPro" id="IPR004013">
    <property type="entry name" value="PHP_dom"/>
</dbReference>
<feature type="domain" description="Polymerase/histidinol phosphatase N-terminal" evidence="1">
    <location>
        <begin position="30"/>
        <end position="99"/>
    </location>
</feature>